<keyword evidence="3 4" id="KW-0479">Metal-binding</keyword>
<protein>
    <recommendedName>
        <fullName evidence="2">GTP cyclohydrolase 1 type 2 homolog</fullName>
    </recommendedName>
</protein>
<comment type="caution">
    <text evidence="5">The sequence shown here is derived from an EMBL/GenBank/DDBJ whole genome shotgun (WGS) entry which is preliminary data.</text>
</comment>
<dbReference type="NCBIfam" id="TIGR00486">
    <property type="entry name" value="YbgI_SA1388"/>
    <property type="match status" value="1"/>
</dbReference>
<dbReference type="FunFam" id="3.40.1390.30:FF:000001">
    <property type="entry name" value="GTP cyclohydrolase 1 type 2"/>
    <property type="match status" value="1"/>
</dbReference>
<comment type="similarity">
    <text evidence="1">Belongs to the GTP cyclohydrolase I type 2/NIF3 family.</text>
</comment>
<feature type="binding site" evidence="4">
    <location>
        <position position="228"/>
    </location>
    <ligand>
        <name>a divalent metal cation</name>
        <dbReference type="ChEBI" id="CHEBI:60240"/>
        <label>1</label>
    </ligand>
</feature>
<evidence type="ECO:0000256" key="2">
    <source>
        <dbReference type="ARBA" id="ARBA00022112"/>
    </source>
</evidence>
<evidence type="ECO:0000313" key="5">
    <source>
        <dbReference type="EMBL" id="HIT42529.1"/>
    </source>
</evidence>
<dbReference type="InterPro" id="IPR036069">
    <property type="entry name" value="DUF34/NIF3_sf"/>
</dbReference>
<dbReference type="Gene3D" id="3.40.1390.30">
    <property type="entry name" value="NIF3 (NGG1p interacting factor 3)-like"/>
    <property type="match status" value="2"/>
</dbReference>
<proteinExistence type="inferred from homology"/>
<evidence type="ECO:0000256" key="4">
    <source>
        <dbReference type="PIRSR" id="PIRSR602678-1"/>
    </source>
</evidence>
<feature type="binding site" evidence="4">
    <location>
        <position position="64"/>
    </location>
    <ligand>
        <name>a divalent metal cation</name>
        <dbReference type="ChEBI" id="CHEBI:60240"/>
        <label>2</label>
    </ligand>
</feature>
<dbReference type="PANTHER" id="PTHR13799:SF14">
    <property type="entry name" value="GTP CYCLOHYDROLASE 1 TYPE 2 HOMOLOG"/>
    <property type="match status" value="1"/>
</dbReference>
<dbReference type="Pfam" id="PF01784">
    <property type="entry name" value="DUF34_NIF3"/>
    <property type="match status" value="1"/>
</dbReference>
<reference evidence="5" key="2">
    <citation type="journal article" date="2021" name="PeerJ">
        <title>Extensive microbial diversity within the chicken gut microbiome revealed by metagenomics and culture.</title>
        <authorList>
            <person name="Gilroy R."/>
            <person name="Ravi A."/>
            <person name="Getino M."/>
            <person name="Pursley I."/>
            <person name="Horton D.L."/>
            <person name="Alikhan N.F."/>
            <person name="Baker D."/>
            <person name="Gharbi K."/>
            <person name="Hall N."/>
            <person name="Watson M."/>
            <person name="Adriaenssens E.M."/>
            <person name="Foster-Nyarko E."/>
            <person name="Jarju S."/>
            <person name="Secka A."/>
            <person name="Antonio M."/>
            <person name="Oren A."/>
            <person name="Chaudhuri R.R."/>
            <person name="La Ragione R."/>
            <person name="Hildebrand F."/>
            <person name="Pallen M.J."/>
        </authorList>
    </citation>
    <scope>NUCLEOTIDE SEQUENCE</scope>
    <source>
        <strain evidence="5">CHK123-3438</strain>
    </source>
</reference>
<dbReference type="GO" id="GO:0046872">
    <property type="term" value="F:metal ion binding"/>
    <property type="evidence" value="ECO:0007669"/>
    <property type="project" value="UniProtKB-KW"/>
</dbReference>
<dbReference type="GO" id="GO:0005737">
    <property type="term" value="C:cytoplasm"/>
    <property type="evidence" value="ECO:0007669"/>
    <property type="project" value="TreeGrafter"/>
</dbReference>
<gene>
    <name evidence="5" type="ORF">IAB60_10650</name>
</gene>
<dbReference type="SUPFAM" id="SSF102705">
    <property type="entry name" value="NIF3 (NGG1p interacting factor 3)-like"/>
    <property type="match status" value="1"/>
</dbReference>
<name>A0A9D1GLX2_9FIRM</name>
<feature type="binding site" evidence="4">
    <location>
        <position position="65"/>
    </location>
    <ligand>
        <name>a divalent metal cation</name>
        <dbReference type="ChEBI" id="CHEBI:60240"/>
        <label>1</label>
    </ligand>
</feature>
<dbReference type="Proteomes" id="UP000886860">
    <property type="component" value="Unassembled WGS sequence"/>
</dbReference>
<feature type="binding site" evidence="4">
    <location>
        <position position="232"/>
    </location>
    <ligand>
        <name>a divalent metal cation</name>
        <dbReference type="ChEBI" id="CHEBI:60240"/>
        <label>1</label>
    </ligand>
</feature>
<evidence type="ECO:0000313" key="6">
    <source>
        <dbReference type="Proteomes" id="UP000886860"/>
    </source>
</evidence>
<dbReference type="PANTHER" id="PTHR13799">
    <property type="entry name" value="NGG1 INTERACTING FACTOR 3"/>
    <property type="match status" value="1"/>
</dbReference>
<sequence>MRCDEVIAVLKELAPEQLACDWDNPGLLAGRSDKEVKTIYLALDATDQVIEDAVSAGADLLVTHHPLIFKAMKKINDQDFIGRRVLRMIQADLSCYAMHTNFDSAPGCMADLAAGRLGLTECQVLEPEGELEGSVYGIGKAGKLAVPLTLRELAAKVKEAFGLPFVLVYGDLESDLLLTDCAVSPGSGGSMIEAALVLKAQVLVTGDIGHHQGIDSLARGMAVIDAGHYGLEHIFMDFMESYLNERLGGRVKIRKAPAAFPAAVV</sequence>
<feature type="binding site" evidence="4">
    <location>
        <position position="103"/>
    </location>
    <ligand>
        <name>a divalent metal cation</name>
        <dbReference type="ChEBI" id="CHEBI:60240"/>
        <label>1</label>
    </ligand>
</feature>
<evidence type="ECO:0000256" key="1">
    <source>
        <dbReference type="ARBA" id="ARBA00006964"/>
    </source>
</evidence>
<dbReference type="InterPro" id="IPR002678">
    <property type="entry name" value="DUF34/NIF3"/>
</dbReference>
<evidence type="ECO:0000256" key="3">
    <source>
        <dbReference type="ARBA" id="ARBA00022723"/>
    </source>
</evidence>
<dbReference type="EMBL" id="DVKS01000182">
    <property type="protein sequence ID" value="HIT42529.1"/>
    <property type="molecule type" value="Genomic_DNA"/>
</dbReference>
<reference evidence="5" key="1">
    <citation type="submission" date="2020-10" db="EMBL/GenBank/DDBJ databases">
        <authorList>
            <person name="Gilroy R."/>
        </authorList>
    </citation>
    <scope>NUCLEOTIDE SEQUENCE</scope>
    <source>
        <strain evidence="5">CHK123-3438</strain>
    </source>
</reference>
<accession>A0A9D1GLX2</accession>
<dbReference type="AlphaFoldDB" id="A0A9D1GLX2"/>
<organism evidence="5 6">
    <name type="scientific">Candidatus Caccovicinus merdipullorum</name>
    <dbReference type="NCBI Taxonomy" id="2840724"/>
    <lineage>
        <taxon>Bacteria</taxon>
        <taxon>Bacillati</taxon>
        <taxon>Bacillota</taxon>
        <taxon>Clostridia</taxon>
        <taxon>Eubacteriales</taxon>
        <taxon>Candidatus Caccovicinus</taxon>
    </lineage>
</organism>